<protein>
    <submittedName>
        <fullName evidence="2">Retrovirus-related Pol polyprotein from transposon TNT 1-94</fullName>
    </submittedName>
</protein>
<reference evidence="2" key="1">
    <citation type="submission" date="2016-11" db="UniProtKB">
        <authorList>
            <consortium name="WormBaseParasite"/>
        </authorList>
    </citation>
    <scope>IDENTIFICATION</scope>
    <source>
        <strain evidence="2">KR3021</strain>
    </source>
</reference>
<organism evidence="1 2">
    <name type="scientific">Rhabditophanes sp. KR3021</name>
    <dbReference type="NCBI Taxonomy" id="114890"/>
    <lineage>
        <taxon>Eukaryota</taxon>
        <taxon>Metazoa</taxon>
        <taxon>Ecdysozoa</taxon>
        <taxon>Nematoda</taxon>
        <taxon>Chromadorea</taxon>
        <taxon>Rhabditida</taxon>
        <taxon>Tylenchina</taxon>
        <taxon>Panagrolaimomorpha</taxon>
        <taxon>Strongyloidoidea</taxon>
        <taxon>Alloionematidae</taxon>
        <taxon>Rhabditophanes</taxon>
    </lineage>
</organism>
<name>A0AC35TLC3_9BILA</name>
<sequence>METESTWEETVRLCQVDNPENEHIAALVKLTSAIINNAKTNDQLRVDIYFNDIKETVRFIKKMGQSGLLMDALVKLYTAKSDYYVKNASKLHNRLTNGGEEVSDEVVTAKKEQDKKKREAMKAKKDAAIWNANKEGAYSAYIKERTAFKSGRKSNMIGKLSCMVCNDYSIDDICNELCGSNDKGDVSGEMDVEEHTSKGKEKVSKLVNSNFDDDFYIAATNEYDEGKISGLLSLNAKYDKCGKSIKIHSDVEFEYKNVEQTFGGEYLKDVGYVLNEVTHPDPSRELYRVKPCMPAAFKDTTSLREISYEKYKSYGYQPENVAKYEFVGLIRMLSVCRDGMDKALGLPIGFIDRMKKTITTKHCKVETYLEIRNEILEMDTCGIILPPLSQEDIDAAFESILRPLGKVNKINHSFAKSLDIYEQMQLGSFWSFTNTDGDSINFFRGPETYKPVYKDHVPSNQIDFAKTVALDQSSNDSFFTADISFVHDGDTAHTTSTPYKANPEDTEIGQEKSRFGKRKHLLDITRDNINGTLKRSRALLFDPAVNPENEPLVEEDENDGGRDTVFSDIMPFSNESASRDQNHWDYIKEPAKAKLSRNQSNKSAVSITSNGKVTKKRKTPTRVDKTPSTSQKQTLHGTRSSARLATKALHNPNMTTINEEGEESESGCLTPRKIARTQETPRLDHIYKDRRGRQRSASVITMSEKENVDHAAVQSEHNLQDTIDFLSEESNKSDEEGEQTLSNADLVEPGQCHTPEKLMNKCEEEEVVATDILEREDMAAQEVVGKDELMAFQNGAIASQLAGFAEEFEDDTGLEEPKFTSTQVGCDCFEDENLGDKSFYSTIEGDEELVMEQLPEDLDSSLHTEDPIKVSTETNSALELDIDHAQLRQLGNISVLDCGLFDDILEEYSFHEDIVKNEVQWVSAASKFGELYSMEELQMPISDMANSTKIAKNVVSASEFTSYGCQAKGESVDGGKVDFQTYTYKTNSPAVKKAIYTILGMEEFDDVKFNIYWKVVMEYKRFDKKKSEFSEEEVKIYETYKKYYDKAKKFILHYKTNFKQIMKAPSPLTLEIKGNHTLRSIYYLLKRILPPQMADHLHIFTFTNLFLHMNNQYQMYYEPVVYAPGEKQYLNFHVRQGNDAISF</sequence>
<dbReference type="Proteomes" id="UP000095286">
    <property type="component" value="Unplaced"/>
</dbReference>
<evidence type="ECO:0000313" key="2">
    <source>
        <dbReference type="WBParaSite" id="RSKR_0000195400.1"/>
    </source>
</evidence>
<proteinExistence type="predicted"/>
<accession>A0AC35TLC3</accession>
<dbReference type="WBParaSite" id="RSKR_0000195400.1">
    <property type="protein sequence ID" value="RSKR_0000195400.1"/>
    <property type="gene ID" value="RSKR_0000195400"/>
</dbReference>
<evidence type="ECO:0000313" key="1">
    <source>
        <dbReference type="Proteomes" id="UP000095286"/>
    </source>
</evidence>